<organism evidence="1 2">
    <name type="scientific">Cudoniella acicularis</name>
    <dbReference type="NCBI Taxonomy" id="354080"/>
    <lineage>
        <taxon>Eukaryota</taxon>
        <taxon>Fungi</taxon>
        <taxon>Dikarya</taxon>
        <taxon>Ascomycota</taxon>
        <taxon>Pezizomycotina</taxon>
        <taxon>Leotiomycetes</taxon>
        <taxon>Helotiales</taxon>
        <taxon>Tricladiaceae</taxon>
        <taxon>Cudoniella</taxon>
    </lineage>
</organism>
<comment type="caution">
    <text evidence="1">The sequence shown here is derived from an EMBL/GenBank/DDBJ whole genome shotgun (WGS) entry which is preliminary data.</text>
</comment>
<evidence type="ECO:0000313" key="2">
    <source>
        <dbReference type="Proteomes" id="UP000566819"/>
    </source>
</evidence>
<dbReference type="EMBL" id="JAAMPI010000088">
    <property type="protein sequence ID" value="KAF4635998.1"/>
    <property type="molecule type" value="Genomic_DNA"/>
</dbReference>
<evidence type="ECO:0000313" key="1">
    <source>
        <dbReference type="EMBL" id="KAF4635998.1"/>
    </source>
</evidence>
<protein>
    <submittedName>
        <fullName evidence="1">Uncharacterized protein</fullName>
    </submittedName>
</protein>
<sequence>MPREACEEFVSAFDLQPDDSTGLYLINSSTHSKLQASNPSLHFTLRDRGSTKDEVNIALQYKSLDFVVYPPIYPQPTRYFSLKPVENGELAVFDHEGHTSLDLMRGLGSRSKNSIVSNDLLMRGKTRGRAIFYQDAIAVVALKTRQGFIGEPNECDGEQFTDSMPAQGFIEGCDSGYGENYTLSGVAGNITVTYAFPDNNGTDPDGLGSSSTTCTLPMLGCNDKPTPKICAYGFVDLEVSNPTGPRLPKESSSGTDQG</sequence>
<reference evidence="1 2" key="1">
    <citation type="submission" date="2020-03" db="EMBL/GenBank/DDBJ databases">
        <title>Draft Genome Sequence of Cudoniella acicularis.</title>
        <authorList>
            <person name="Buettner E."/>
            <person name="Kellner H."/>
        </authorList>
    </citation>
    <scope>NUCLEOTIDE SEQUENCE [LARGE SCALE GENOMIC DNA]</scope>
    <source>
        <strain evidence="1 2">DSM 108380</strain>
    </source>
</reference>
<dbReference type="Proteomes" id="UP000566819">
    <property type="component" value="Unassembled WGS sequence"/>
</dbReference>
<gene>
    <name evidence="1" type="ORF">G7Y89_g2088</name>
</gene>
<dbReference type="AlphaFoldDB" id="A0A8H4W6E3"/>
<name>A0A8H4W6E3_9HELO</name>
<accession>A0A8H4W6E3</accession>
<keyword evidence="2" id="KW-1185">Reference proteome</keyword>
<proteinExistence type="predicted"/>